<evidence type="ECO:0000313" key="4">
    <source>
        <dbReference type="EMBL" id="SHG20004.1"/>
    </source>
</evidence>
<proteinExistence type="predicted"/>
<evidence type="ECO:0000256" key="1">
    <source>
        <dbReference type="ARBA" id="ARBA00022801"/>
    </source>
</evidence>
<dbReference type="GO" id="GO:0050126">
    <property type="term" value="F:N-carbamoylputrescine amidase activity"/>
    <property type="evidence" value="ECO:0007669"/>
    <property type="project" value="TreeGrafter"/>
</dbReference>
<gene>
    <name evidence="4" type="ORF">SAMN05444372_103147</name>
</gene>
<dbReference type="PANTHER" id="PTHR43674:SF2">
    <property type="entry name" value="BETA-UREIDOPROPIONASE"/>
    <property type="match status" value="1"/>
</dbReference>
<evidence type="ECO:0000256" key="2">
    <source>
        <dbReference type="SAM" id="Phobius"/>
    </source>
</evidence>
<dbReference type="Gene3D" id="3.60.110.10">
    <property type="entry name" value="Carbon-nitrogen hydrolase"/>
    <property type="match status" value="1"/>
</dbReference>
<name>A0A1M5HVN2_9FLAO</name>
<dbReference type="GO" id="GO:0033388">
    <property type="term" value="P:putrescine biosynthetic process from arginine"/>
    <property type="evidence" value="ECO:0007669"/>
    <property type="project" value="TreeGrafter"/>
</dbReference>
<reference evidence="5" key="1">
    <citation type="submission" date="2016-11" db="EMBL/GenBank/DDBJ databases">
        <authorList>
            <person name="Varghese N."/>
            <person name="Submissions S."/>
        </authorList>
    </citation>
    <scope>NUCLEOTIDE SEQUENCE [LARGE SCALE GENOMIC DNA]</scope>
    <source>
        <strain evidence="5">DSM 17659</strain>
    </source>
</reference>
<dbReference type="Pfam" id="PF00795">
    <property type="entry name" value="CN_hydrolase"/>
    <property type="match status" value="1"/>
</dbReference>
<dbReference type="PANTHER" id="PTHR43674">
    <property type="entry name" value="NITRILASE C965.09-RELATED"/>
    <property type="match status" value="1"/>
</dbReference>
<sequence length="333" mass="37865">MSTKINKCQSAPNKTDKSQFHYFLLFFKITIFAPKFLVMPNKKYKIAVIQLNLNDVAENNLKKCLKWVRDAANLGAEVISLPELYSSHYFCQSEDVDNFALAEPLYSTSFIAFSALAKELGVVIIVPFFEKRMAGIYHNSAYIIDIDGSEAGLYRKMHIPDDPHFYEKFYFTPGDLGFKTIPTQKGKIGTLICWDQWYPEAARITALKGAEVLFYPTAIGWHPAEKEQYGENQYGAWMNVMKGHAVANGVYVAAANRIGLEQYLPDTDGIQFWGASFIAGPQGEILAQASHDKEEILIAEVDLDLQENVRQNWPFFRDRRIDAFEDITKRAID</sequence>
<dbReference type="PROSITE" id="PS50263">
    <property type="entry name" value="CN_HYDROLASE"/>
    <property type="match status" value="1"/>
</dbReference>
<dbReference type="Proteomes" id="UP000184020">
    <property type="component" value="Unassembled WGS sequence"/>
</dbReference>
<dbReference type="InterPro" id="IPR050345">
    <property type="entry name" value="Aliph_Amidase/BUP"/>
</dbReference>
<dbReference type="STRING" id="229205.SAMN05444372_103147"/>
<dbReference type="EMBL" id="FQWF01000003">
    <property type="protein sequence ID" value="SHG20004.1"/>
    <property type="molecule type" value="Genomic_DNA"/>
</dbReference>
<keyword evidence="5" id="KW-1185">Reference proteome</keyword>
<feature type="transmembrane region" description="Helical" evidence="2">
    <location>
        <begin position="20"/>
        <end position="38"/>
    </location>
</feature>
<dbReference type="SUPFAM" id="SSF56317">
    <property type="entry name" value="Carbon-nitrogen hydrolase"/>
    <property type="match status" value="1"/>
</dbReference>
<feature type="domain" description="CN hydrolase" evidence="3">
    <location>
        <begin position="44"/>
        <end position="303"/>
    </location>
</feature>
<keyword evidence="2" id="KW-1133">Transmembrane helix</keyword>
<keyword evidence="1" id="KW-0378">Hydrolase</keyword>
<keyword evidence="2" id="KW-0812">Transmembrane</keyword>
<dbReference type="InterPro" id="IPR036526">
    <property type="entry name" value="C-N_Hydrolase_sf"/>
</dbReference>
<accession>A0A1M5HVN2</accession>
<keyword evidence="2" id="KW-0472">Membrane</keyword>
<evidence type="ECO:0000313" key="5">
    <source>
        <dbReference type="Proteomes" id="UP000184020"/>
    </source>
</evidence>
<evidence type="ECO:0000259" key="3">
    <source>
        <dbReference type="PROSITE" id="PS50263"/>
    </source>
</evidence>
<organism evidence="4 5">
    <name type="scientific">Flavobacterium micromati</name>
    <dbReference type="NCBI Taxonomy" id="229205"/>
    <lineage>
        <taxon>Bacteria</taxon>
        <taxon>Pseudomonadati</taxon>
        <taxon>Bacteroidota</taxon>
        <taxon>Flavobacteriia</taxon>
        <taxon>Flavobacteriales</taxon>
        <taxon>Flavobacteriaceae</taxon>
        <taxon>Flavobacterium</taxon>
    </lineage>
</organism>
<protein>
    <submittedName>
        <fullName evidence="4">N-carbamoylputrescine amidase</fullName>
    </submittedName>
</protein>
<dbReference type="InterPro" id="IPR003010">
    <property type="entry name" value="C-N_Hydrolase"/>
</dbReference>
<dbReference type="FunFam" id="3.60.110.10:FF:000010">
    <property type="entry name" value="Carbon-nitrogen hydrolase"/>
    <property type="match status" value="1"/>
</dbReference>
<dbReference type="AlphaFoldDB" id="A0A1M5HVN2"/>
<dbReference type="CDD" id="cd07573">
    <property type="entry name" value="CPA"/>
    <property type="match status" value="1"/>
</dbReference>